<keyword evidence="2" id="KW-1185">Reference proteome</keyword>
<dbReference type="EMBL" id="CP070499">
    <property type="protein sequence ID" value="QSB16258.1"/>
    <property type="molecule type" value="Genomic_DNA"/>
</dbReference>
<dbReference type="AlphaFoldDB" id="A0A895YQI9"/>
<name>A0A895YQI9_9ACTN</name>
<dbReference type="RefSeq" id="WP_239678461.1">
    <property type="nucleotide sequence ID" value="NZ_CP070499.1"/>
</dbReference>
<accession>A0A895YQI9</accession>
<proteinExistence type="predicted"/>
<organism evidence="1 2">
    <name type="scientific">Natronosporangium hydrolyticum</name>
    <dbReference type="NCBI Taxonomy" id="2811111"/>
    <lineage>
        <taxon>Bacteria</taxon>
        <taxon>Bacillati</taxon>
        <taxon>Actinomycetota</taxon>
        <taxon>Actinomycetes</taxon>
        <taxon>Micromonosporales</taxon>
        <taxon>Micromonosporaceae</taxon>
        <taxon>Natronosporangium</taxon>
    </lineage>
</organism>
<reference evidence="1" key="1">
    <citation type="submission" date="2021-02" db="EMBL/GenBank/DDBJ databases">
        <title>Natrosporangium hydrolyticum gen. nov., sp. nov, a haloalkaliphilic actinobacterium from a soda solonchak soil.</title>
        <authorList>
            <person name="Sorokin D.Y."/>
            <person name="Khijniak T.V."/>
            <person name="Zakharycheva A.P."/>
            <person name="Boueva O.V."/>
            <person name="Ariskina E.V."/>
            <person name="Hahnke R.L."/>
            <person name="Bunk B."/>
            <person name="Sproer C."/>
            <person name="Schumann P."/>
            <person name="Evtushenko L.I."/>
            <person name="Kublanov I.V."/>
        </authorList>
    </citation>
    <scope>NUCLEOTIDE SEQUENCE</scope>
    <source>
        <strain evidence="1">DSM 106523</strain>
    </source>
</reference>
<evidence type="ECO:0000313" key="1">
    <source>
        <dbReference type="EMBL" id="QSB16258.1"/>
    </source>
</evidence>
<gene>
    <name evidence="1" type="ORF">JQS43_08180</name>
</gene>
<evidence type="ECO:0000313" key="2">
    <source>
        <dbReference type="Proteomes" id="UP000662857"/>
    </source>
</evidence>
<dbReference type="KEGG" id="nhy:JQS43_08180"/>
<sequence length="70" mass="7649">MTNREQLHQLVDTIPEERAGDALEALRLIARTHGKPGRPGFVGIANTGEADLGRRAKEILRAEFGEPETA</sequence>
<dbReference type="Proteomes" id="UP000662857">
    <property type="component" value="Chromosome"/>
</dbReference>
<protein>
    <submittedName>
        <fullName evidence="1">Uncharacterized protein</fullName>
    </submittedName>
</protein>